<keyword evidence="2" id="KW-1133">Transmembrane helix</keyword>
<keyword evidence="2" id="KW-0472">Membrane</keyword>
<name>A0A1X6MU71_9APHY</name>
<feature type="transmembrane region" description="Helical" evidence="2">
    <location>
        <begin position="947"/>
        <end position="967"/>
    </location>
</feature>
<feature type="region of interest" description="Disordered" evidence="1">
    <location>
        <begin position="734"/>
        <end position="753"/>
    </location>
</feature>
<evidence type="ECO:0000256" key="1">
    <source>
        <dbReference type="SAM" id="MobiDB-lite"/>
    </source>
</evidence>
<gene>
    <name evidence="4" type="ORF">POSPLADRAFT_1149472</name>
</gene>
<feature type="transmembrane region" description="Helical" evidence="2">
    <location>
        <begin position="820"/>
        <end position="846"/>
    </location>
</feature>
<feature type="transmembrane region" description="Helical" evidence="2">
    <location>
        <begin position="904"/>
        <end position="926"/>
    </location>
</feature>
<dbReference type="Proteomes" id="UP000194127">
    <property type="component" value="Unassembled WGS sequence"/>
</dbReference>
<feature type="compositionally biased region" description="Polar residues" evidence="1">
    <location>
        <begin position="242"/>
        <end position="258"/>
    </location>
</feature>
<accession>A0A1X6MU71</accession>
<feature type="compositionally biased region" description="Low complexity" evidence="1">
    <location>
        <begin position="259"/>
        <end position="289"/>
    </location>
</feature>
<reference evidence="4 5" key="1">
    <citation type="submission" date="2017-04" db="EMBL/GenBank/DDBJ databases">
        <title>Genome Sequence of the Model Brown-Rot Fungus Postia placenta SB12.</title>
        <authorList>
            <consortium name="DOE Joint Genome Institute"/>
            <person name="Gaskell J."/>
            <person name="Kersten P."/>
            <person name="Larrondo L.F."/>
            <person name="Canessa P."/>
            <person name="Martinez D."/>
            <person name="Hibbett D."/>
            <person name="Schmoll M."/>
            <person name="Kubicek C.P."/>
            <person name="Martinez A.T."/>
            <person name="Yadav J."/>
            <person name="Master E."/>
            <person name="Magnuson J.K."/>
            <person name="James T."/>
            <person name="Yaver D."/>
            <person name="Berka R."/>
            <person name="Labutti K."/>
            <person name="Lipzen A."/>
            <person name="Aerts A."/>
            <person name="Barry K."/>
            <person name="Henrissat B."/>
            <person name="Blanchette R."/>
            <person name="Grigoriev I."/>
            <person name="Cullen D."/>
        </authorList>
    </citation>
    <scope>NUCLEOTIDE SEQUENCE [LARGE SCALE GENOMIC DNA]</scope>
    <source>
        <strain evidence="4 5">MAD-698-R-SB12</strain>
    </source>
</reference>
<evidence type="ECO:0000313" key="5">
    <source>
        <dbReference type="Proteomes" id="UP000194127"/>
    </source>
</evidence>
<feature type="domain" description="DUF6534" evidence="3">
    <location>
        <begin position="911"/>
        <end position="995"/>
    </location>
</feature>
<dbReference type="GeneID" id="36331257"/>
<dbReference type="RefSeq" id="XP_024336735.1">
    <property type="nucleotide sequence ID" value="XM_024486308.1"/>
</dbReference>
<proteinExistence type="predicted"/>
<dbReference type="Pfam" id="PF20152">
    <property type="entry name" value="DUF6534"/>
    <property type="match status" value="1"/>
</dbReference>
<keyword evidence="2" id="KW-0812">Transmembrane</keyword>
<feature type="region of interest" description="Disordered" evidence="1">
    <location>
        <begin position="242"/>
        <end position="290"/>
    </location>
</feature>
<organism evidence="4 5">
    <name type="scientific">Postia placenta MAD-698-R-SB12</name>
    <dbReference type="NCBI Taxonomy" id="670580"/>
    <lineage>
        <taxon>Eukaryota</taxon>
        <taxon>Fungi</taxon>
        <taxon>Dikarya</taxon>
        <taxon>Basidiomycota</taxon>
        <taxon>Agaricomycotina</taxon>
        <taxon>Agaricomycetes</taxon>
        <taxon>Polyporales</taxon>
        <taxon>Adustoporiaceae</taxon>
        <taxon>Rhodonia</taxon>
    </lineage>
</organism>
<dbReference type="PANTHER" id="PTHR40465:SF1">
    <property type="entry name" value="DUF6534 DOMAIN-CONTAINING PROTEIN"/>
    <property type="match status" value="1"/>
</dbReference>
<feature type="transmembrane region" description="Helical" evidence="2">
    <location>
        <begin position="858"/>
        <end position="884"/>
    </location>
</feature>
<dbReference type="InterPro" id="IPR045339">
    <property type="entry name" value="DUF6534"/>
</dbReference>
<dbReference type="EMBL" id="KZ110601">
    <property type="protein sequence ID" value="OSX59941.1"/>
    <property type="molecule type" value="Genomic_DNA"/>
</dbReference>
<keyword evidence="5" id="KW-1185">Reference proteome</keyword>
<evidence type="ECO:0000313" key="4">
    <source>
        <dbReference type="EMBL" id="OSX59941.1"/>
    </source>
</evidence>
<feature type="transmembrane region" description="Helical" evidence="2">
    <location>
        <begin position="300"/>
        <end position="323"/>
    </location>
</feature>
<evidence type="ECO:0000256" key="2">
    <source>
        <dbReference type="SAM" id="Phobius"/>
    </source>
</evidence>
<feature type="transmembrane region" description="Helical" evidence="2">
    <location>
        <begin position="121"/>
        <end position="142"/>
    </location>
</feature>
<dbReference type="PANTHER" id="PTHR40465">
    <property type="entry name" value="CHROMOSOME 1, WHOLE GENOME SHOTGUN SEQUENCE"/>
    <property type="match status" value="1"/>
</dbReference>
<protein>
    <recommendedName>
        <fullName evidence="3">DUF6534 domain-containing protein</fullName>
    </recommendedName>
</protein>
<sequence>MTDDRAIHPDLSHKCHRIRRFSSHGQGHLCSLVRSGLSRLLNLSVDSLANGWCSAFETIPANPHHIVPTSLLYVLRVALDLTAEILDLLSHTPQLTDRRGATLQLRVSTTMSLSRRDAGPGAGGIVGIIIAVALAIALFVALCYCRRPRHAPVKHKDIELEPRRQNEVLQLETESEQAWKPHVDHARTYYHSTLYTPFTAMFGIVPSISLSCHSAWMGNFFKGSRQDHQCIHAVADPLTTNSLSGNSTPASLTSGTARTSTNYTMSSSPSSTLAATSTTPPAPVGSSSSISQITHRPASAIGIAVGAAILGISLLASLGWCYYRYKRGRRKTERGAASDRDKLDDALGIASRLSTTQHVVPSPIHDPRSHPPLLGYVGSEVSTTPATVAPSTSILVASIAVLITSRIPVVHSKRQPVLAESPWNFWALLHFCKQILIAVEGKISTHTLLMPVINTLALAVNATKLNIVSFLNANVPECGQVPISWSGGIRTISPFYDYCDSDKKDLQPPIIYVDIGVSTDPYEMYGPLNGTSYIWDAGITDGNQVHLAVMDSTTAIVTTPSFTILPGNGYCESFSTLISVTSTTASAIMTSSQGSPVILPSASGSGSSRIPFRSATAQISSFAGSASGAFGASTVASSSTAGARCNESGAKSPTLGILHREELSLQMRSREKQMIDLQCRGSQNALDAAGEMLDVIEIEKGRGEENGHDSLRQKVEFLRIEVERLRIAASALDSPPPSYGASVSGSHGTGAPPTLIGEGAPTASAPSNAIVPSSIGGFMAHSVFKFVRTPYISRIVIAETIVLSAGLFGIFMQLGNVNQIINYGIMLSVVTPILSGIVSTEVQLFYGWRIWILSSKKLLALSLVIVLLALGQLVSSIVSSLSISGASPFGNLVYSSGEGSIVPIVMWYSLSALVDMIIAITMFVMLNKRKRGEEHTDALVTRLIKHVVGSGIATASIAVLTLILYIVDIQTPNDMVGYADCPYACTALISLNNRDLVRRGQSDGVRPYGRRKQSTLEKRSLMERTTAGLRRLVPAVRREPYVIQPYMLDVRETDMSNETQTPEEMLDSQKSGQSSSSEEEVVDLEYA</sequence>
<feature type="compositionally biased region" description="Acidic residues" evidence="1">
    <location>
        <begin position="1077"/>
        <end position="1087"/>
    </location>
</feature>
<dbReference type="OrthoDB" id="3262409at2759"/>
<feature type="transmembrane region" description="Helical" evidence="2">
    <location>
        <begin position="795"/>
        <end position="814"/>
    </location>
</feature>
<dbReference type="AlphaFoldDB" id="A0A1X6MU71"/>
<feature type="region of interest" description="Disordered" evidence="1">
    <location>
        <begin position="1052"/>
        <end position="1087"/>
    </location>
</feature>
<evidence type="ECO:0000259" key="3">
    <source>
        <dbReference type="Pfam" id="PF20152"/>
    </source>
</evidence>